<evidence type="ECO:0000256" key="1">
    <source>
        <dbReference type="SAM" id="SignalP"/>
    </source>
</evidence>
<organism evidence="2 3">
    <name type="scientific">Paludisphaera borealis</name>
    <dbReference type="NCBI Taxonomy" id="1387353"/>
    <lineage>
        <taxon>Bacteria</taxon>
        <taxon>Pseudomonadati</taxon>
        <taxon>Planctomycetota</taxon>
        <taxon>Planctomycetia</taxon>
        <taxon>Isosphaerales</taxon>
        <taxon>Isosphaeraceae</taxon>
        <taxon>Paludisphaera</taxon>
    </lineage>
</organism>
<gene>
    <name evidence="2" type="ORF">BSF38_04247</name>
</gene>
<sequence length="225" mass="24136">MDSCPRTESAPRNDARRSFLKTVLTTAAAAPVVLGATSTSLFAQSPDYLPTLYRGWNVRNFQDILSDENAHVEYLLNGLGTAARPKPTFKNLLQSHVLDFAMVSRALENTGVGAYLGALPLLAGTPYLSPAGSIALIEARHAGYLNTLLNLPITQNVKNQKEAFDLALTPEEVVALAGPFVVDLNGGPPLIPAGGLQSPIDVLNFALALEFLEAEFYNLNVPKFT</sequence>
<dbReference type="OrthoDB" id="280505at2"/>
<reference evidence="3" key="1">
    <citation type="submission" date="2016-12" db="EMBL/GenBank/DDBJ databases">
        <title>Comparative genomics of four Isosphaeraceae planctomycetes: a common pool of plasmids and glycoside hydrolase genes.</title>
        <authorList>
            <person name="Ivanova A."/>
        </authorList>
    </citation>
    <scope>NUCLEOTIDE SEQUENCE [LARGE SCALE GENOMIC DNA]</scope>
    <source>
        <strain evidence="3">PX4</strain>
    </source>
</reference>
<dbReference type="AlphaFoldDB" id="A0A1U7CUX1"/>
<dbReference type="Proteomes" id="UP000186309">
    <property type="component" value="Chromosome"/>
</dbReference>
<dbReference type="PROSITE" id="PS51318">
    <property type="entry name" value="TAT"/>
    <property type="match status" value="1"/>
</dbReference>
<evidence type="ECO:0000313" key="2">
    <source>
        <dbReference type="EMBL" id="APW62696.1"/>
    </source>
</evidence>
<name>A0A1U7CUX1_9BACT</name>
<evidence type="ECO:0000313" key="3">
    <source>
        <dbReference type="Proteomes" id="UP000186309"/>
    </source>
</evidence>
<keyword evidence="3" id="KW-1185">Reference proteome</keyword>
<protein>
    <recommendedName>
        <fullName evidence="4">Ferritin-like domain-containing protein</fullName>
    </recommendedName>
</protein>
<proteinExistence type="predicted"/>
<keyword evidence="1" id="KW-0732">Signal</keyword>
<feature type="chain" id="PRO_5012233943" description="Ferritin-like domain-containing protein" evidence="1">
    <location>
        <begin position="44"/>
        <end position="225"/>
    </location>
</feature>
<dbReference type="InterPro" id="IPR006311">
    <property type="entry name" value="TAT_signal"/>
</dbReference>
<dbReference type="Pfam" id="PF13668">
    <property type="entry name" value="Ferritin_2"/>
    <property type="match status" value="1"/>
</dbReference>
<dbReference type="EMBL" id="CP019082">
    <property type="protein sequence ID" value="APW62696.1"/>
    <property type="molecule type" value="Genomic_DNA"/>
</dbReference>
<dbReference type="STRING" id="1387353.BSF38_04247"/>
<evidence type="ECO:0008006" key="4">
    <source>
        <dbReference type="Google" id="ProtNLM"/>
    </source>
</evidence>
<accession>A0A1U7CUX1</accession>
<feature type="signal peptide" evidence="1">
    <location>
        <begin position="1"/>
        <end position="43"/>
    </location>
</feature>
<dbReference type="RefSeq" id="WP_076348976.1">
    <property type="nucleotide sequence ID" value="NZ_CP019082.1"/>
</dbReference>
<dbReference type="KEGG" id="pbor:BSF38_04247"/>